<dbReference type="Proteomes" id="UP000001700">
    <property type="component" value="Chromosome"/>
</dbReference>
<dbReference type="STRING" id="515618.RIEPE_0052"/>
<evidence type="ECO:0000256" key="1">
    <source>
        <dbReference type="ARBA" id="ARBA00022980"/>
    </source>
</evidence>
<sequence length="87" mass="10464">MVIVKLARFGKKKNPFYKIVVTDRKYVRNGCFIEKIGFFDPIFSSKKKNFLQIKMDRLQYWKDQGAIFSEKVKWIVKTMRKSDFSKT</sequence>
<dbReference type="OrthoDB" id="9807878at2"/>
<evidence type="ECO:0000313" key="4">
    <source>
        <dbReference type="EMBL" id="ADD79904.1"/>
    </source>
</evidence>
<dbReference type="GO" id="GO:0006412">
    <property type="term" value="P:translation"/>
    <property type="evidence" value="ECO:0007669"/>
    <property type="project" value="UniProtKB-UniRule"/>
</dbReference>
<keyword evidence="2 3" id="KW-0687">Ribonucleoprotein</keyword>
<dbReference type="RefSeq" id="WP_013087881.1">
    <property type="nucleotide sequence ID" value="NC_014109.1"/>
</dbReference>
<name>D4G7L9_RIEPU</name>
<dbReference type="EMBL" id="CP001085">
    <property type="protein sequence ID" value="ADD79904.1"/>
    <property type="molecule type" value="Genomic_DNA"/>
</dbReference>
<organism evidence="4 5">
    <name type="scientific">Riesia pediculicola (strain USDA)</name>
    <dbReference type="NCBI Taxonomy" id="515618"/>
    <lineage>
        <taxon>Bacteria</taxon>
        <taxon>Pseudomonadati</taxon>
        <taxon>Pseudomonadota</taxon>
        <taxon>Gammaproteobacteria</taxon>
        <taxon>Enterobacterales</taxon>
        <taxon>Enterobacteriaceae</taxon>
        <taxon>Candidatus Riesia</taxon>
    </lineage>
</organism>
<dbReference type="PROSITE" id="PS00732">
    <property type="entry name" value="RIBOSOMAL_S16"/>
    <property type="match status" value="1"/>
</dbReference>
<keyword evidence="5" id="KW-1185">Reference proteome</keyword>
<dbReference type="InterPro" id="IPR023803">
    <property type="entry name" value="Ribosomal_bS16_dom_sf"/>
</dbReference>
<dbReference type="HAMAP" id="MF_00385">
    <property type="entry name" value="Ribosomal_bS16"/>
    <property type="match status" value="1"/>
</dbReference>
<evidence type="ECO:0000256" key="3">
    <source>
        <dbReference type="HAMAP-Rule" id="MF_00385"/>
    </source>
</evidence>
<protein>
    <recommendedName>
        <fullName evidence="3">Small ribosomal subunit protein bS16</fullName>
    </recommendedName>
</protein>
<gene>
    <name evidence="3 4" type="primary">rpsP</name>
    <name evidence="4" type="ordered locus">RIEPE_0052</name>
</gene>
<dbReference type="eggNOG" id="COG0228">
    <property type="taxonomic scope" value="Bacteria"/>
</dbReference>
<evidence type="ECO:0000256" key="2">
    <source>
        <dbReference type="ARBA" id="ARBA00023274"/>
    </source>
</evidence>
<proteinExistence type="inferred from homology"/>
<dbReference type="GO" id="GO:0003735">
    <property type="term" value="F:structural constituent of ribosome"/>
    <property type="evidence" value="ECO:0007669"/>
    <property type="project" value="InterPro"/>
</dbReference>
<dbReference type="Gene3D" id="3.30.1320.10">
    <property type="match status" value="1"/>
</dbReference>
<dbReference type="HOGENOM" id="CLU_100590_5_1_6"/>
<dbReference type="GO" id="GO:0015935">
    <property type="term" value="C:small ribosomal subunit"/>
    <property type="evidence" value="ECO:0007669"/>
    <property type="project" value="TreeGrafter"/>
</dbReference>
<dbReference type="AlphaFoldDB" id="D4G7L9"/>
<dbReference type="PANTHER" id="PTHR12919">
    <property type="entry name" value="30S RIBOSOMAL PROTEIN S16"/>
    <property type="match status" value="1"/>
</dbReference>
<dbReference type="KEGG" id="rip:RIEPE_0052"/>
<keyword evidence="1 3" id="KW-0689">Ribosomal protein</keyword>
<dbReference type="InterPro" id="IPR000307">
    <property type="entry name" value="Ribosomal_bS16"/>
</dbReference>
<evidence type="ECO:0000313" key="5">
    <source>
        <dbReference type="Proteomes" id="UP000001700"/>
    </source>
</evidence>
<dbReference type="GO" id="GO:0005737">
    <property type="term" value="C:cytoplasm"/>
    <property type="evidence" value="ECO:0007669"/>
    <property type="project" value="UniProtKB-ARBA"/>
</dbReference>
<reference evidence="4" key="1">
    <citation type="submission" date="2008-05" db="EMBL/GenBank/DDBJ databases">
        <title>Genome sequence of Riesia pediculicola USDA.</title>
        <authorList>
            <person name="Kirkness E.F."/>
        </authorList>
    </citation>
    <scope>NUCLEOTIDE SEQUENCE [LARGE SCALE GENOMIC DNA]</scope>
    <source>
        <strain evidence="4">USDA</strain>
    </source>
</reference>
<dbReference type="SUPFAM" id="SSF54565">
    <property type="entry name" value="Ribosomal protein S16"/>
    <property type="match status" value="1"/>
</dbReference>
<dbReference type="Pfam" id="PF00886">
    <property type="entry name" value="Ribosomal_S16"/>
    <property type="match status" value="1"/>
</dbReference>
<dbReference type="NCBIfam" id="TIGR00002">
    <property type="entry name" value="S16"/>
    <property type="match status" value="1"/>
</dbReference>
<accession>D4G7L9</accession>
<comment type="similarity">
    <text evidence="3">Belongs to the bacterial ribosomal protein bS16 family.</text>
</comment>
<dbReference type="PANTHER" id="PTHR12919:SF20">
    <property type="entry name" value="SMALL RIBOSOMAL SUBUNIT PROTEIN BS16M"/>
    <property type="match status" value="1"/>
</dbReference>
<dbReference type="InterPro" id="IPR020592">
    <property type="entry name" value="Ribosomal_bS16_CS"/>
</dbReference>